<evidence type="ECO:0000313" key="4">
    <source>
        <dbReference type="EMBL" id="AXK60260.1"/>
    </source>
</evidence>
<sequence>MKRQGLISILACLLLSMGSPHSIYGMKIAEEAAETASKAAMESAAKSIENAGLKVTDELTQSLAKSMDKAAADIMKSTGIKDASLVMKDLEKSTTESLKSFSSEADKSLSSIIENPEALSESLTKDFVNKSDDDLLKMGASKNDISKLRQAENQSAEILPTKQAGKAAESTATKSTPKQVEGDVEIKEPTSSQYKPKTPAEESELKGMSNAEKQSFDRLKPEDQAEYFKKTPSEKEKFSKNADAEAAKTNKLSEAGEAEFKKMTPEEQTKFLSENTEKQVEEFSAKADKAALKEEESAFFKKDGFFKKIYNKDVSLEDAKLAAKSGAGKIMGVVDVIGMAVLFMIPSIFESAFLAEEQKNALLMTYSTPIEFGNIVLQMPDSAINVEDPAQMTEFYYYGIPVDAVGSPLSKSAAAQYSGVTGPDHNNSVSKSITNGYAKAFSLGTAKTTPPPARYNLNVDALSKLPIFVSGVSESYEKWGSAAINSPYFEQMLVNLDTGYVFYADGLADGTPAAPLVGSAETKSVESYLSTKMGQLQTQGSASSYTEYTNTFSSSKANSTSSAITNRFNCGCLQKSKVLSADTIKTCKNSKTCLLVPALESLAAGLIINADGKQLTKDQDLTAEIAKGALGQVTPIQGLGDDFADYLSFFPGAVQSTISSADLTVSYGFADSDGSYTKAKPVGAEPDNYAAKGLYIYQSKNTPLARMLRSQAGGSVTTAYNDHITDYIVFFDHELNLVPLMVPMEDPNNYNFPTMQMNPEIVYWSTIIGNISNSQGQISFSYLPQLMVIPGKEKLAIVPLYGLNAKAVENTKPQQYAFQLYGNSSLENKISGIIQDFASTHKDLYIQFTDIINPMIDLLLKGPFGKYNLRPLDTLTPEEFVKQVPSYATKDTATIQTLLNSIEPVLGGIKMPVYTGYNTYPVAQDARELNYNDILIPIDAAGKTAVLPSSSIVGYYGIVSDISYSVASDGSLYFTSTAFNNSCFSQSLDSKVWTINPAKQNTYYWLDQRLPSMNAGKPMSQQFIDYVHTARANWIAWITNQNKSTTSNAEFAGITWTGSAPNKVLKIVDQQALSNSLYVYTCMANPSKLAQDFFVLTNSANPLAIDKTLGTMSASAATSTTNMLSLVSGILYDATGTPVKNNGVTYQVDAMDAVNSLYAANKKAFSDSFTNAIVNACNNYKKAESAFVYPFSFYTFKLGMYQADIDLTCYLYADAAGAGTSTAFKPQDYFVTYDDAKGVSLNQQISTDSSQCMVSLVSGVVYNKNGAVHTLSDASLTSLYTSVSKLLRKDLKADIDAARKAFTKPSDPVVTTPETAGIIWKKDQVAAKIAAVASQPYVPAPYVMLKYEPTSKQYVQVSPASTDGTEYIYTFFDVPYADGAGNTTYVGAMFDSAGNLQYFFNDLQIESALIQNGICITSHGGPQQLGVPALQPIMLLDKADFSLKPGATGASMIHADSQDFPTLSTITSPVTMGKSSFYFYFNTIMKAYYVMEVNGKDVRYISMAGGNIYNQDGSLRPLTNPVALRNGTDVTDVFLPYLNQNGYTQAVMLNSLDNKNMYQNFLNVESSFDGNVKLDSKPVASNILSAMAYPYTQVTVVQSPRIGTIPPMPDIHDATQYNVYWDVNNPSMYKVDASYSWQALSLLPVAIDKDRSLMSSKPAQSMRNAGIILKNGVVERLVFANNLYVGSLGSEMKAVGNTTAPRVTLTLKKDPKTYVKDLTTGKDDQSTGISYYEIKVTGGSTYNYSLVFDQLSDDQLTSYQYNAWKSETVADVKGGIILAQFLPTSGSGSLQLDNFGIKEIGNPPSDAAAQATLTKSLTRIKVDTVHGRFIAQVFASDSNKINTETDNDKINTANKEKQSTYLSQDGYVDLETGALFDTQGVPRGIALSMTDLNSLTTKLTVAVSRPSVVDKDGAIVSNKMGKPVMSKDATLIYKAPFVPRFARASTSTASTTSKTASQAQAGVLGRLSGASDATTLPEAVKEVKEQTQLSPEEKIVLNLKNRLDILHTLDSTPEVEALKNEIKADLKKFEMYGAKSELNKLRALNDKFEQIEKEQAENIKKGSMQPKEGATKPQVPVQEDTEGSKLVEPVVVPALTQAQQLQNELSQLHTRKSDADLQKQVNKLKVSLPKTDQEQIERLEKQNQQLQAAIDVLTKDIVKTSKGKQNDYVKRLLQNKRDTIAKHQTLINNNSSKINVLRDQNAVQNSTSRAQAGVLGRLGSHQTQETSTGFFSWVNSVWSQVGSLFVSN</sequence>
<dbReference type="RefSeq" id="WP_115585275.1">
    <property type="nucleotide sequence ID" value="NZ_CP025544.1"/>
</dbReference>
<organism evidence="4 5">
    <name type="scientific">Candidatus Chromulinivorax destructor</name>
    <dbReference type="NCBI Taxonomy" id="2066483"/>
    <lineage>
        <taxon>Bacteria</taxon>
        <taxon>Candidatus Babelota</taxon>
        <taxon>Candidatus Babeliae</taxon>
        <taxon>Candidatus Babeliales</taxon>
        <taxon>Candidatus Chromulinivoraceae</taxon>
        <taxon>Candidatus Chromulinivorax</taxon>
    </lineage>
</organism>
<evidence type="ECO:0000256" key="1">
    <source>
        <dbReference type="SAM" id="Coils"/>
    </source>
</evidence>
<evidence type="ECO:0000256" key="2">
    <source>
        <dbReference type="SAM" id="MobiDB-lite"/>
    </source>
</evidence>
<protein>
    <submittedName>
        <fullName evidence="4">Uncharacterized protein</fullName>
    </submittedName>
</protein>
<keyword evidence="3" id="KW-0732">Signal</keyword>
<keyword evidence="1" id="KW-0175">Coiled coil</keyword>
<keyword evidence="5" id="KW-1185">Reference proteome</keyword>
<accession>A0A345ZAE3</accession>
<feature type="coiled-coil region" evidence="1">
    <location>
        <begin position="2098"/>
        <end position="2156"/>
    </location>
</feature>
<feature type="signal peptide" evidence="3">
    <location>
        <begin position="1"/>
        <end position="22"/>
    </location>
</feature>
<gene>
    <name evidence="4" type="ORF">C0J27_00645</name>
</gene>
<name>A0A345ZAE3_9BACT</name>
<feature type="compositionally biased region" description="Basic and acidic residues" evidence="2">
    <location>
        <begin position="214"/>
        <end position="248"/>
    </location>
</feature>
<evidence type="ECO:0000256" key="3">
    <source>
        <dbReference type="SAM" id="SignalP"/>
    </source>
</evidence>
<dbReference type="Proteomes" id="UP000254834">
    <property type="component" value="Chromosome"/>
</dbReference>
<proteinExistence type="predicted"/>
<dbReference type="KEGG" id="cdes:C0J27_00645"/>
<evidence type="ECO:0000313" key="5">
    <source>
        <dbReference type="Proteomes" id="UP000254834"/>
    </source>
</evidence>
<feature type="region of interest" description="Disordered" evidence="2">
    <location>
        <begin position="152"/>
        <end position="252"/>
    </location>
</feature>
<dbReference type="EMBL" id="CP025544">
    <property type="protein sequence ID" value="AXK60260.1"/>
    <property type="molecule type" value="Genomic_DNA"/>
</dbReference>
<feature type="chain" id="PRO_5016857348" evidence="3">
    <location>
        <begin position="23"/>
        <end position="2248"/>
    </location>
</feature>
<feature type="region of interest" description="Disordered" evidence="2">
    <location>
        <begin position="2056"/>
        <end position="2079"/>
    </location>
</feature>
<reference evidence="4 5" key="1">
    <citation type="submission" date="2017-12" db="EMBL/GenBank/DDBJ databases">
        <title>Chromulinavorax destructans is a abundant pathogen of dominant heterotrophic picoflagllates.</title>
        <authorList>
            <person name="Deeg C.M."/>
            <person name="Zimmer M."/>
            <person name="Suttle C.A."/>
        </authorList>
    </citation>
    <scope>NUCLEOTIDE SEQUENCE [LARGE SCALE GENOMIC DNA]</scope>
    <source>
        <strain evidence="4 5">SeV1</strain>
    </source>
</reference>